<dbReference type="Proteomes" id="UP000231658">
    <property type="component" value="Unassembled WGS sequence"/>
</dbReference>
<keyword evidence="8" id="KW-1185">Reference proteome</keyword>
<dbReference type="STRING" id="1867952.MTBPR1_270006"/>
<feature type="transmembrane region" description="Helical" evidence="6">
    <location>
        <begin position="48"/>
        <end position="66"/>
    </location>
</feature>
<protein>
    <submittedName>
        <fullName evidence="7">Magnetosome protein MamQ</fullName>
    </submittedName>
</protein>
<keyword evidence="5 6" id="KW-0472">Membrane</keyword>
<dbReference type="SUPFAM" id="SSF140478">
    <property type="entry name" value="LemA-like"/>
    <property type="match status" value="1"/>
</dbReference>
<accession>A0A1C3RH51</accession>
<dbReference type="PANTHER" id="PTHR34478">
    <property type="entry name" value="PROTEIN LEMA"/>
    <property type="match status" value="1"/>
</dbReference>
<dbReference type="GO" id="GO:0016020">
    <property type="term" value="C:membrane"/>
    <property type="evidence" value="ECO:0007669"/>
    <property type="project" value="UniProtKB-SubCell"/>
</dbReference>
<dbReference type="RefSeq" id="WP_069188721.1">
    <property type="nucleotide sequence ID" value="NZ_FLYE01000020.1"/>
</dbReference>
<sequence>MVSFFNTGNKAPSQELQRLKRSEALLAELYREETQPRFAVPSMKGVKTLFLVSVLSLLVFSGTLFYKFNDFIIFREDVQAKAGNLQSALQRRKDLFSNLVNLTLNHASLEHSIFSYTAKMRTEIIRKTGDVLPADAVKEALNKNKDLAKGLGNLGVGEATGADGLDLNDMGASLGRLLAVVEKYPDIKSAQTYTEAMVSLVQMEDLITQRRMDYNESLRIYNTAISKFPWKILADFTNFPRFEYFNEKSMADSAPRLGLETYRPLVPFIDEGGKH</sequence>
<dbReference type="InterPro" id="IPR007156">
    <property type="entry name" value="MamQ_LemA"/>
</dbReference>
<evidence type="ECO:0000256" key="5">
    <source>
        <dbReference type="ARBA" id="ARBA00023136"/>
    </source>
</evidence>
<dbReference type="AlphaFoldDB" id="A0A1C3RH51"/>
<keyword evidence="3 6" id="KW-0812">Transmembrane</keyword>
<dbReference type="PANTHER" id="PTHR34478:SF1">
    <property type="entry name" value="PROTEIN LEMA"/>
    <property type="match status" value="1"/>
</dbReference>
<evidence type="ECO:0000256" key="3">
    <source>
        <dbReference type="ARBA" id="ARBA00022692"/>
    </source>
</evidence>
<dbReference type="OrthoDB" id="9804152at2"/>
<evidence type="ECO:0000256" key="2">
    <source>
        <dbReference type="ARBA" id="ARBA00008854"/>
    </source>
</evidence>
<dbReference type="NCBIfam" id="NF040966">
    <property type="entry name" value="MamQ"/>
    <property type="match status" value="1"/>
</dbReference>
<evidence type="ECO:0000256" key="4">
    <source>
        <dbReference type="ARBA" id="ARBA00022989"/>
    </source>
</evidence>
<evidence type="ECO:0000313" key="8">
    <source>
        <dbReference type="Proteomes" id="UP000231658"/>
    </source>
</evidence>
<dbReference type="InterPro" id="IPR023353">
    <property type="entry name" value="LemA-like_dom_sf"/>
</dbReference>
<comment type="similarity">
    <text evidence="2">Belongs to the LemA family.</text>
</comment>
<keyword evidence="4 6" id="KW-1133">Transmembrane helix</keyword>
<dbReference type="Pfam" id="PF04011">
    <property type="entry name" value="LemA"/>
    <property type="match status" value="1"/>
</dbReference>
<name>A0A1C3RH51_9PROT</name>
<reference evidence="7 8" key="1">
    <citation type="submission" date="2016-07" db="EMBL/GenBank/DDBJ databases">
        <authorList>
            <person name="Lefevre C.T."/>
        </authorList>
    </citation>
    <scope>NUCLEOTIDE SEQUENCE [LARGE SCALE GENOMIC DNA]</scope>
    <source>
        <strain evidence="7">PR1</strain>
    </source>
</reference>
<dbReference type="EMBL" id="FLYE01000020">
    <property type="protein sequence ID" value="SCA56623.1"/>
    <property type="molecule type" value="Genomic_DNA"/>
</dbReference>
<evidence type="ECO:0000256" key="1">
    <source>
        <dbReference type="ARBA" id="ARBA00004167"/>
    </source>
</evidence>
<organism evidence="7 8">
    <name type="scientific">Candidatus Terasakiella magnetica</name>
    <dbReference type="NCBI Taxonomy" id="1867952"/>
    <lineage>
        <taxon>Bacteria</taxon>
        <taxon>Pseudomonadati</taxon>
        <taxon>Pseudomonadota</taxon>
        <taxon>Alphaproteobacteria</taxon>
        <taxon>Rhodospirillales</taxon>
        <taxon>Terasakiellaceae</taxon>
        <taxon>Terasakiella</taxon>
    </lineage>
</organism>
<comment type="subcellular location">
    <subcellularLocation>
        <location evidence="1">Membrane</location>
        <topology evidence="1">Single-pass membrane protein</topology>
    </subcellularLocation>
</comment>
<gene>
    <name evidence="7" type="primary">mamQ</name>
    <name evidence="7" type="ORF">MTBPR1_270006</name>
</gene>
<proteinExistence type="inferred from homology"/>
<dbReference type="Gene3D" id="1.20.1440.20">
    <property type="entry name" value="LemA-like domain"/>
    <property type="match status" value="1"/>
</dbReference>
<evidence type="ECO:0000313" key="7">
    <source>
        <dbReference type="EMBL" id="SCA56623.1"/>
    </source>
</evidence>
<evidence type="ECO:0000256" key="6">
    <source>
        <dbReference type="SAM" id="Phobius"/>
    </source>
</evidence>